<comment type="caution">
    <text evidence="5">The sequence shown here is derived from an EMBL/GenBank/DDBJ whole genome shotgun (WGS) entry which is preliminary data.</text>
</comment>
<dbReference type="Proteomes" id="UP000777482">
    <property type="component" value="Unassembled WGS sequence"/>
</dbReference>
<feature type="region of interest" description="Disordered" evidence="3">
    <location>
        <begin position="53"/>
        <end position="102"/>
    </location>
</feature>
<organism evidence="5 6">
    <name type="scientific">Rhodotorula mucilaginosa</name>
    <name type="common">Yeast</name>
    <name type="synonym">Rhodotorula rubra</name>
    <dbReference type="NCBI Taxonomy" id="5537"/>
    <lineage>
        <taxon>Eukaryota</taxon>
        <taxon>Fungi</taxon>
        <taxon>Dikarya</taxon>
        <taxon>Basidiomycota</taxon>
        <taxon>Pucciniomycotina</taxon>
        <taxon>Microbotryomycetes</taxon>
        <taxon>Sporidiobolales</taxon>
        <taxon>Sporidiobolaceae</taxon>
        <taxon>Rhodotorula</taxon>
    </lineage>
</organism>
<dbReference type="AlphaFoldDB" id="A0A9P6VUE4"/>
<feature type="compositionally biased region" description="Gly residues" evidence="3">
    <location>
        <begin position="162"/>
        <end position="175"/>
    </location>
</feature>
<name>A0A9P6VUE4_RHOMI</name>
<dbReference type="SUPFAM" id="SSF63748">
    <property type="entry name" value="Tudor/PWWP/MBT"/>
    <property type="match status" value="1"/>
</dbReference>
<dbReference type="InterPro" id="IPR002999">
    <property type="entry name" value="Tudor"/>
</dbReference>
<evidence type="ECO:0000259" key="4">
    <source>
        <dbReference type="PROSITE" id="PS50304"/>
    </source>
</evidence>
<evidence type="ECO:0000313" key="5">
    <source>
        <dbReference type="EMBL" id="KAG0654117.1"/>
    </source>
</evidence>
<dbReference type="PANTHER" id="PTHR46297">
    <property type="entry name" value="ZINC FINGER CCCH-TYPE WITH G PATCH DOMAIN-CONTAINING PROTEIN"/>
    <property type="match status" value="1"/>
</dbReference>
<evidence type="ECO:0000313" key="6">
    <source>
        <dbReference type="Proteomes" id="UP000777482"/>
    </source>
</evidence>
<comment type="subcellular location">
    <subcellularLocation>
        <location evidence="1">Nucleus</location>
    </subcellularLocation>
</comment>
<feature type="compositionally biased region" description="Low complexity" evidence="3">
    <location>
        <begin position="53"/>
        <end position="96"/>
    </location>
</feature>
<dbReference type="PANTHER" id="PTHR46297:SF2">
    <property type="entry name" value="TUDOR DOMAIN-CONTAINING PROTEIN"/>
    <property type="match status" value="1"/>
</dbReference>
<dbReference type="GO" id="GO:0005634">
    <property type="term" value="C:nucleus"/>
    <property type="evidence" value="ECO:0007669"/>
    <property type="project" value="UniProtKB-SubCell"/>
</dbReference>
<dbReference type="SMART" id="SM00333">
    <property type="entry name" value="TUDOR"/>
    <property type="match status" value="1"/>
</dbReference>
<keyword evidence="2" id="KW-0539">Nucleus</keyword>
<feature type="compositionally biased region" description="Basic and acidic residues" evidence="3">
    <location>
        <begin position="201"/>
        <end position="215"/>
    </location>
</feature>
<reference evidence="5 6" key="1">
    <citation type="submission" date="2020-11" db="EMBL/GenBank/DDBJ databases">
        <title>Kefir isolates.</title>
        <authorList>
            <person name="Marcisauskas S."/>
            <person name="Kim Y."/>
            <person name="Blasche S."/>
        </authorList>
    </citation>
    <scope>NUCLEOTIDE SEQUENCE [LARGE SCALE GENOMIC DNA]</scope>
    <source>
        <strain evidence="5 6">KR</strain>
    </source>
</reference>
<dbReference type="EMBL" id="PUHQ01000161">
    <property type="protein sequence ID" value="KAG0654117.1"/>
    <property type="molecule type" value="Genomic_DNA"/>
</dbReference>
<evidence type="ECO:0000256" key="3">
    <source>
        <dbReference type="SAM" id="MobiDB-lite"/>
    </source>
</evidence>
<keyword evidence="6" id="KW-1185">Reference proteome</keyword>
<proteinExistence type="predicted"/>
<gene>
    <name evidence="5" type="ORF">C6P46_001971</name>
</gene>
<protein>
    <recommendedName>
        <fullName evidence="4">Tudor domain-containing protein</fullName>
    </recommendedName>
</protein>
<dbReference type="PROSITE" id="PS50304">
    <property type="entry name" value="TUDOR"/>
    <property type="match status" value="1"/>
</dbReference>
<evidence type="ECO:0000256" key="1">
    <source>
        <dbReference type="ARBA" id="ARBA00004123"/>
    </source>
</evidence>
<feature type="domain" description="Tudor" evidence="4">
    <location>
        <begin position="100"/>
        <end position="161"/>
    </location>
</feature>
<feature type="compositionally biased region" description="Basic and acidic residues" evidence="3">
    <location>
        <begin position="177"/>
        <end position="193"/>
    </location>
</feature>
<feature type="region of interest" description="Disordered" evidence="3">
    <location>
        <begin position="162"/>
        <end position="219"/>
    </location>
</feature>
<dbReference type="OrthoDB" id="79171at2759"/>
<dbReference type="Gene3D" id="2.30.30.140">
    <property type="match status" value="1"/>
</dbReference>
<evidence type="ECO:0000256" key="2">
    <source>
        <dbReference type="ARBA" id="ARBA00023242"/>
    </source>
</evidence>
<accession>A0A9P6VUE4</accession>
<sequence>MDQQELETYEYQLSQIKLGLAKDPNNVEMQTLKTELEDLIALTKEYLSSQAPAPAASTSAASASASTSASTTPKTGSGSAAASAKAKPAAAPAASGVKVSYKPGDECSCRYSDGKWYPARITQISGSTDQPVYTVVFKGYDTPEVVTMNDIRPLNKWDSGAAGAGAGGSGAGASGAGEKRKAGEPTKEDLEKERKKKKNEKKAETLKAKAEEQAAKQKGWQAFAKKGTKKGIHIPGVKGESIFRSPAEGNPNARVGVVGAGRGMTAVAQRKRQTFQEGGDE</sequence>